<name>A0A401T6F1_CHIPU</name>
<dbReference type="EMBL" id="BEZZ01001138">
    <property type="protein sequence ID" value="GCC38228.1"/>
    <property type="molecule type" value="Genomic_DNA"/>
</dbReference>
<reference evidence="1 2" key="1">
    <citation type="journal article" date="2018" name="Nat. Ecol. Evol.">
        <title>Shark genomes provide insights into elasmobranch evolution and the origin of vertebrates.</title>
        <authorList>
            <person name="Hara Y"/>
            <person name="Yamaguchi K"/>
            <person name="Onimaru K"/>
            <person name="Kadota M"/>
            <person name="Koyanagi M"/>
            <person name="Keeley SD"/>
            <person name="Tatsumi K"/>
            <person name="Tanaka K"/>
            <person name="Motone F"/>
            <person name="Kageyama Y"/>
            <person name="Nozu R"/>
            <person name="Adachi N"/>
            <person name="Nishimura O"/>
            <person name="Nakagawa R"/>
            <person name="Tanegashima C"/>
            <person name="Kiyatake I"/>
            <person name="Matsumoto R"/>
            <person name="Murakumo K"/>
            <person name="Nishida K"/>
            <person name="Terakita A"/>
            <person name="Kuratani S"/>
            <person name="Sato K"/>
            <person name="Hyodo S Kuraku.S."/>
        </authorList>
    </citation>
    <scope>NUCLEOTIDE SEQUENCE [LARGE SCALE GENOMIC DNA]</scope>
</reference>
<gene>
    <name evidence="1" type="ORF">chiPu_0016740</name>
</gene>
<comment type="caution">
    <text evidence="1">The sequence shown here is derived from an EMBL/GenBank/DDBJ whole genome shotgun (WGS) entry which is preliminary data.</text>
</comment>
<dbReference type="Proteomes" id="UP000287033">
    <property type="component" value="Unassembled WGS sequence"/>
</dbReference>
<dbReference type="AlphaFoldDB" id="A0A401T6F1"/>
<sequence length="120" mass="13344">MRGGHVTFCFAPGRVRGGHVTFCFAPGRVRGELELWHFQVSSKHLSNVVMVPLSSYWSSATANHWGADACAFRATPCELGQSRCRSQRVRETDEEPDYLVNVSYEVCSVPKVQHRMGGGD</sequence>
<proteinExistence type="predicted"/>
<evidence type="ECO:0000313" key="1">
    <source>
        <dbReference type="EMBL" id="GCC38228.1"/>
    </source>
</evidence>
<organism evidence="1 2">
    <name type="scientific">Chiloscyllium punctatum</name>
    <name type="common">Brownbanded bambooshark</name>
    <name type="synonym">Hemiscyllium punctatum</name>
    <dbReference type="NCBI Taxonomy" id="137246"/>
    <lineage>
        <taxon>Eukaryota</taxon>
        <taxon>Metazoa</taxon>
        <taxon>Chordata</taxon>
        <taxon>Craniata</taxon>
        <taxon>Vertebrata</taxon>
        <taxon>Chondrichthyes</taxon>
        <taxon>Elasmobranchii</taxon>
        <taxon>Galeomorphii</taxon>
        <taxon>Galeoidea</taxon>
        <taxon>Orectolobiformes</taxon>
        <taxon>Hemiscylliidae</taxon>
        <taxon>Chiloscyllium</taxon>
    </lineage>
</organism>
<keyword evidence="2" id="KW-1185">Reference proteome</keyword>
<accession>A0A401T6F1</accession>
<evidence type="ECO:0000313" key="2">
    <source>
        <dbReference type="Proteomes" id="UP000287033"/>
    </source>
</evidence>
<protein>
    <submittedName>
        <fullName evidence="1">Uncharacterized protein</fullName>
    </submittedName>
</protein>